<keyword evidence="3" id="KW-0808">Transferase</keyword>
<evidence type="ECO:0000256" key="4">
    <source>
        <dbReference type="ARBA" id="ARBA00047960"/>
    </source>
</evidence>
<dbReference type="GO" id="GO:0016491">
    <property type="term" value="F:oxidoreductase activity"/>
    <property type="evidence" value="ECO:0007669"/>
    <property type="project" value="InterPro"/>
</dbReference>
<sequence length="1384" mass="152453">MSQLAHTYGPTCRLAPAVTFSGSKGDADMPVLKAQFFYASPLPIDDPLSAAPTLTSSDSKSFKHTPRPFSAYDNSALEEAWLGLGSGKDKKNQRKNKSVSPEKEDRKRGRKKTDNPQDSGPDLEGVSSDAVSKEKDSKAPKSSKKEQSSSQREEGNTTGTLGAQQADQTTSKNSKLSEKEQASDDANQNSPAHAAGVQQSHGQASQRRLIYNDPRPLEKASEKMACCGYLEDDDVQKDHSNYTTENEGDQNPGGLDQDQGPKGSKRANAKSKGKRKADLDGVEGAQGDAADDESSITKGPESARKEPTTSENHEYYQQQEDCPELRCDISPTKTANVTSTHHEAQSVASQGNSKDGKSDKASKTAMAVTNTNIPKSKSSKRKNNSELSPQMFSDVILGNVPQGGDAGTTGSPFVKLPSRANTPQPSDNDGNGVKTTSEEHRNADGSPRRSNERESSETKTIQVHGCKAHRRSKDQVDVPVGVSRLHLVQLPALQMKPIYWSPIHDICAVTRGTWFYRDTMYPVEPAVANQLETGYRELRPWSQTWNDELNSAVEVGAAGEEKIAHRLWPKDEEQKAIPHKSKEHHPLSNDPYCAALCFHGEAAAEGIVDTENLDKKASDPSAIVKRYSKSQVIYKDAHNAFILKANLQPSAYYGRKPLQKIRKGHTVGIHVLRGFDWKAWEKLHPSKKTAVSKKAEENAPISGDANIRKRDACAACRAQEEPCRVTDLIFVIHGIGQKLSESMESFHFTHAINALRRSINVELGNEAVQRVLRNDLGGVMVLPINWRSRVSFDEGDTVKDGDKHGKGPDFSMKDITPTTIPAVRDFIEKVMLDIPYWMSIHKPKMIQAVISEANRVYRLWCKNNSEFHQEGRVHIIAHSLGSAMALDILSNQPTSIPKLDLNSKKMNSKCFDFQTTNLFFCGSPVGFFLYLEKGCLIPRRGQKKAGADEGDVQDKAIVGEIGSLGCLAVHNVYNIMHPEDPIAYQVNATVDPQYAASLKRAQVPSATTGFFESIGNAIRSKAPGTSPAKGLSVGQVSKPAGINRLPSQLEMEVHDFTREEIAEKKFGLLNDNGQIDYFLCSDSGPLSFQYINMLSAHSSYWENSDFIRLVVVEVGRPPGGSHCLQSMKAAKIGHKALKAIARDLVAARMLASGIGRKLSSTKTRMAGPKLTLYVDTVSPFAYEAYYILRNDPVFKKCEITYIPIFLGGVMKACGNVPPISIKNKDKWINVERLRWARLFSIPMKENSPDGFPPLTLLIMRALCALTLLHEGQEKLTKALDVLYYEYWYEHKKTNEKEVLAETLGRVLGKEDGEKVLEMAGKEGKELLGKNTDRALADGAFGLPWFVATNREGKMETFWGVDHLGQVTAHLGLEKPNMGGWKAML</sequence>
<dbReference type="GO" id="GO:0005737">
    <property type="term" value="C:cytoplasm"/>
    <property type="evidence" value="ECO:0007669"/>
    <property type="project" value="TreeGrafter"/>
</dbReference>
<dbReference type="InterPro" id="IPR001853">
    <property type="entry name" value="DSBA-like_thioredoxin_dom"/>
</dbReference>
<dbReference type="InterPro" id="IPR058055">
    <property type="entry name" value="PA-PLA1"/>
</dbReference>
<dbReference type="PANTHER" id="PTHR23509">
    <property type="entry name" value="PA-PL1 PHOSPHOLIPASE FAMILY"/>
    <property type="match status" value="1"/>
</dbReference>
<evidence type="ECO:0000256" key="7">
    <source>
        <dbReference type="SAM" id="MobiDB-lite"/>
    </source>
</evidence>
<dbReference type="PANTHER" id="PTHR23509:SF6">
    <property type="entry name" value="PHOSPHOLIPASE C1020.13C-RELATED"/>
    <property type="match status" value="1"/>
</dbReference>
<proteinExistence type="inferred from homology"/>
<feature type="compositionally biased region" description="Basic and acidic residues" evidence="7">
    <location>
        <begin position="131"/>
        <end position="155"/>
    </location>
</feature>
<evidence type="ECO:0000256" key="1">
    <source>
        <dbReference type="ARBA" id="ARBA00006494"/>
    </source>
</evidence>
<feature type="domain" description="DDHD" evidence="8">
    <location>
        <begin position="911"/>
        <end position="1116"/>
    </location>
</feature>
<feature type="compositionally biased region" description="Basic and acidic residues" evidence="7">
    <location>
        <begin position="100"/>
        <end position="115"/>
    </location>
</feature>
<evidence type="ECO:0000313" key="9">
    <source>
        <dbReference type="EMBL" id="PMD27516.1"/>
    </source>
</evidence>
<dbReference type="Proteomes" id="UP000235672">
    <property type="component" value="Unassembled WGS sequence"/>
</dbReference>
<feature type="compositionally biased region" description="Polar residues" evidence="7">
    <location>
        <begin position="184"/>
        <end position="206"/>
    </location>
</feature>
<evidence type="ECO:0000256" key="5">
    <source>
        <dbReference type="ARBA" id="ARBA00073833"/>
    </source>
</evidence>
<dbReference type="SUPFAM" id="SSF52833">
    <property type="entry name" value="Thioredoxin-like"/>
    <property type="match status" value="1"/>
</dbReference>
<dbReference type="SMART" id="SM01127">
    <property type="entry name" value="DDHD"/>
    <property type="match status" value="1"/>
</dbReference>
<evidence type="ECO:0000256" key="2">
    <source>
        <dbReference type="ARBA" id="ARBA00012452"/>
    </source>
</evidence>
<evidence type="ECO:0000313" key="10">
    <source>
        <dbReference type="Proteomes" id="UP000235672"/>
    </source>
</evidence>
<protein>
    <recommendedName>
        <fullName evidence="5">Glutathione S-transferase kappa 1</fullName>
        <ecNumber evidence="2">2.5.1.18</ecNumber>
    </recommendedName>
    <alternativeName>
        <fullName evidence="6">GST class-kappa</fullName>
    </alternativeName>
</protein>
<dbReference type="GO" id="GO:0046872">
    <property type="term" value="F:metal ion binding"/>
    <property type="evidence" value="ECO:0007669"/>
    <property type="project" value="InterPro"/>
</dbReference>
<feature type="compositionally biased region" description="Polar residues" evidence="7">
    <location>
        <begin position="156"/>
        <end position="174"/>
    </location>
</feature>
<dbReference type="Gene3D" id="3.40.30.10">
    <property type="entry name" value="Glutaredoxin"/>
    <property type="match status" value="1"/>
</dbReference>
<keyword evidence="10" id="KW-1185">Reference proteome</keyword>
<name>A0A2J6QMN6_9HELO</name>
<dbReference type="OrthoDB" id="69269at2759"/>
<dbReference type="PROSITE" id="PS51043">
    <property type="entry name" value="DDHD"/>
    <property type="match status" value="1"/>
</dbReference>
<dbReference type="Pfam" id="PF01323">
    <property type="entry name" value="DSBA"/>
    <property type="match status" value="1"/>
</dbReference>
<feature type="compositionally biased region" description="Basic residues" evidence="7">
    <location>
        <begin position="263"/>
        <end position="275"/>
    </location>
</feature>
<dbReference type="EMBL" id="KZ613465">
    <property type="protein sequence ID" value="PMD27516.1"/>
    <property type="molecule type" value="Genomic_DNA"/>
</dbReference>
<accession>A0A2J6QMN6</accession>
<feature type="compositionally biased region" description="Basic and acidic residues" evidence="7">
    <location>
        <begin position="436"/>
        <end position="457"/>
    </location>
</feature>
<comment type="catalytic activity">
    <reaction evidence="4">
        <text>RX + glutathione = an S-substituted glutathione + a halide anion + H(+)</text>
        <dbReference type="Rhea" id="RHEA:16437"/>
        <dbReference type="ChEBI" id="CHEBI:15378"/>
        <dbReference type="ChEBI" id="CHEBI:16042"/>
        <dbReference type="ChEBI" id="CHEBI:17792"/>
        <dbReference type="ChEBI" id="CHEBI:57925"/>
        <dbReference type="ChEBI" id="CHEBI:90779"/>
        <dbReference type="EC" id="2.5.1.18"/>
    </reaction>
</comment>
<feature type="region of interest" description="Disordered" evidence="7">
    <location>
        <begin position="47"/>
        <end position="70"/>
    </location>
</feature>
<feature type="compositionally biased region" description="Basic and acidic residues" evidence="7">
    <location>
        <begin position="301"/>
        <end position="314"/>
    </location>
</feature>
<reference evidence="9 10" key="1">
    <citation type="submission" date="2016-05" db="EMBL/GenBank/DDBJ databases">
        <title>A degradative enzymes factory behind the ericoid mycorrhizal symbiosis.</title>
        <authorList>
            <consortium name="DOE Joint Genome Institute"/>
            <person name="Martino E."/>
            <person name="Morin E."/>
            <person name="Grelet G."/>
            <person name="Kuo A."/>
            <person name="Kohler A."/>
            <person name="Daghino S."/>
            <person name="Barry K."/>
            <person name="Choi C."/>
            <person name="Cichocki N."/>
            <person name="Clum A."/>
            <person name="Copeland A."/>
            <person name="Hainaut M."/>
            <person name="Haridas S."/>
            <person name="Labutti K."/>
            <person name="Lindquist E."/>
            <person name="Lipzen A."/>
            <person name="Khouja H.-R."/>
            <person name="Murat C."/>
            <person name="Ohm R."/>
            <person name="Olson A."/>
            <person name="Spatafora J."/>
            <person name="Veneault-Fourrey C."/>
            <person name="Henrissat B."/>
            <person name="Grigoriev I."/>
            <person name="Martin F."/>
            <person name="Perotto S."/>
        </authorList>
    </citation>
    <scope>NUCLEOTIDE SEQUENCE [LARGE SCALE GENOMIC DNA]</scope>
    <source>
        <strain evidence="9 10">UAMH 7357</strain>
    </source>
</reference>
<dbReference type="EC" id="2.5.1.18" evidence="2"/>
<organism evidence="9 10">
    <name type="scientific">Hyaloscypha hepaticicola</name>
    <dbReference type="NCBI Taxonomy" id="2082293"/>
    <lineage>
        <taxon>Eukaryota</taxon>
        <taxon>Fungi</taxon>
        <taxon>Dikarya</taxon>
        <taxon>Ascomycota</taxon>
        <taxon>Pezizomycotina</taxon>
        <taxon>Leotiomycetes</taxon>
        <taxon>Helotiales</taxon>
        <taxon>Hyaloscyphaceae</taxon>
        <taxon>Hyaloscypha</taxon>
    </lineage>
</organism>
<evidence type="ECO:0000256" key="6">
    <source>
        <dbReference type="ARBA" id="ARBA00083519"/>
    </source>
</evidence>
<dbReference type="GO" id="GO:0004620">
    <property type="term" value="F:phospholipase activity"/>
    <property type="evidence" value="ECO:0007669"/>
    <property type="project" value="TreeGrafter"/>
</dbReference>
<dbReference type="InterPro" id="IPR036249">
    <property type="entry name" value="Thioredoxin-like_sf"/>
</dbReference>
<feature type="region of interest" description="Disordered" evidence="7">
    <location>
        <begin position="83"/>
        <end position="216"/>
    </location>
</feature>
<dbReference type="Pfam" id="PF02862">
    <property type="entry name" value="DDHD"/>
    <property type="match status" value="2"/>
</dbReference>
<feature type="compositionally biased region" description="Polar residues" evidence="7">
    <location>
        <begin position="419"/>
        <end position="435"/>
    </location>
</feature>
<dbReference type="STRING" id="1745343.A0A2J6QMN6"/>
<evidence type="ECO:0000259" key="8">
    <source>
        <dbReference type="PROSITE" id="PS51043"/>
    </source>
</evidence>
<comment type="similarity">
    <text evidence="1">Belongs to the GST superfamily. Kappa family.</text>
</comment>
<gene>
    <name evidence="9" type="ORF">NA56DRAFT_696518</name>
</gene>
<dbReference type="InterPro" id="IPR004177">
    <property type="entry name" value="DDHD_dom"/>
</dbReference>
<evidence type="ECO:0000256" key="3">
    <source>
        <dbReference type="ARBA" id="ARBA00022679"/>
    </source>
</evidence>
<dbReference type="GO" id="GO:0004364">
    <property type="term" value="F:glutathione transferase activity"/>
    <property type="evidence" value="ECO:0007669"/>
    <property type="project" value="UniProtKB-EC"/>
</dbReference>
<feature type="region of interest" description="Disordered" evidence="7">
    <location>
        <begin position="236"/>
        <end position="473"/>
    </location>
</feature>
<dbReference type="FunFam" id="3.40.30.10:FF:000096">
    <property type="entry name" value="Glutathione S-transferase kappa"/>
    <property type="match status" value="1"/>
</dbReference>